<protein>
    <recommendedName>
        <fullName evidence="3">SRPBCC family protein</fullName>
    </recommendedName>
</protein>
<dbReference type="EMBL" id="BSVB01000001">
    <property type="protein sequence ID" value="GMA96385.1"/>
    <property type="molecule type" value="Genomic_DNA"/>
</dbReference>
<dbReference type="RefSeq" id="WP_284254978.1">
    <property type="nucleotide sequence ID" value="NZ_BAAAQO010000004.1"/>
</dbReference>
<evidence type="ECO:0000313" key="1">
    <source>
        <dbReference type="EMBL" id="GMA96385.1"/>
    </source>
</evidence>
<keyword evidence="2" id="KW-1185">Reference proteome</keyword>
<dbReference type="Pfam" id="PF10604">
    <property type="entry name" value="Polyketide_cyc2"/>
    <property type="match status" value="1"/>
</dbReference>
<reference evidence="2" key="1">
    <citation type="journal article" date="2019" name="Int. J. Syst. Evol. Microbiol.">
        <title>The Global Catalogue of Microorganisms (GCM) 10K type strain sequencing project: providing services to taxonomists for standard genome sequencing and annotation.</title>
        <authorList>
            <consortium name="The Broad Institute Genomics Platform"/>
            <consortium name="The Broad Institute Genome Sequencing Center for Infectious Disease"/>
            <person name="Wu L."/>
            <person name="Ma J."/>
        </authorList>
    </citation>
    <scope>NUCLEOTIDE SEQUENCE [LARGE SCALE GENOMIC DNA]</scope>
    <source>
        <strain evidence="2">NBRC 108894</strain>
    </source>
</reference>
<dbReference type="SUPFAM" id="SSF55961">
    <property type="entry name" value="Bet v1-like"/>
    <property type="match status" value="1"/>
</dbReference>
<organism evidence="1 2">
    <name type="scientific">Pseudolysinimonas kribbensis</name>
    <dbReference type="NCBI Taxonomy" id="433641"/>
    <lineage>
        <taxon>Bacteria</taxon>
        <taxon>Bacillati</taxon>
        <taxon>Actinomycetota</taxon>
        <taxon>Actinomycetes</taxon>
        <taxon>Micrococcales</taxon>
        <taxon>Microbacteriaceae</taxon>
        <taxon>Pseudolysinimonas</taxon>
    </lineage>
</organism>
<proteinExistence type="predicted"/>
<accession>A0ABQ6KC67</accession>
<gene>
    <name evidence="1" type="ORF">GCM10025881_32090</name>
</gene>
<dbReference type="InterPro" id="IPR023393">
    <property type="entry name" value="START-like_dom_sf"/>
</dbReference>
<comment type="caution">
    <text evidence="1">The sequence shown here is derived from an EMBL/GenBank/DDBJ whole genome shotgun (WGS) entry which is preliminary data.</text>
</comment>
<dbReference type="InterPro" id="IPR019587">
    <property type="entry name" value="Polyketide_cyclase/dehydratase"/>
</dbReference>
<dbReference type="Proteomes" id="UP001157034">
    <property type="component" value="Unassembled WGS sequence"/>
</dbReference>
<evidence type="ECO:0000313" key="2">
    <source>
        <dbReference type="Proteomes" id="UP001157034"/>
    </source>
</evidence>
<dbReference type="Gene3D" id="3.30.530.20">
    <property type="match status" value="1"/>
</dbReference>
<name>A0ABQ6KC67_9MICO</name>
<evidence type="ECO:0008006" key="3">
    <source>
        <dbReference type="Google" id="ProtNLM"/>
    </source>
</evidence>
<sequence>MGIRGSGATISALVPGPPSRAFAIMTPVDPARFYPRHGVIPATVGVRDQTGDWDAEGRSRRLLLSDGGSVVETLTSVQRPSRFAYELTDFRKVFGVLVDRARAEWTFDAEAGGTRVRWTYTFFAKPARGAIVAAVVRLFWGPYMRRVLPGIAAEVRRRDG</sequence>